<dbReference type="EMBL" id="CAADFQ010000036">
    <property type="protein sequence ID" value="VFK32769.1"/>
    <property type="molecule type" value="Genomic_DNA"/>
</dbReference>
<evidence type="ECO:0000313" key="2">
    <source>
        <dbReference type="EMBL" id="VFK30069.1"/>
    </source>
</evidence>
<gene>
    <name evidence="2" type="ORF">BECKMB1821G_GA0114241_105820</name>
    <name evidence="4" type="ORF">BECKMB1821H_GA0114242_10622</name>
    <name evidence="3" type="ORF">BECKMB1821I_GA0114274_103615</name>
</gene>
<name>A0A450XLG7_9GAMM</name>
<dbReference type="AlphaFoldDB" id="A0A450XLG7"/>
<reference evidence="2" key="1">
    <citation type="submission" date="2019-02" db="EMBL/GenBank/DDBJ databases">
        <authorList>
            <person name="Gruber-Vodicka R. H."/>
            <person name="Seah K. B. B."/>
        </authorList>
    </citation>
    <scope>NUCLEOTIDE SEQUENCE</scope>
    <source>
        <strain evidence="2">BECK_BZ197</strain>
        <strain evidence="4">BECK_BZ198</strain>
        <strain evidence="3">BECK_BZ199</strain>
    </source>
</reference>
<accession>A0A450XLG7</accession>
<feature type="region of interest" description="Disordered" evidence="1">
    <location>
        <begin position="74"/>
        <end position="123"/>
    </location>
</feature>
<protein>
    <submittedName>
        <fullName evidence="2">Uncharacterized protein</fullName>
    </submittedName>
</protein>
<evidence type="ECO:0000313" key="4">
    <source>
        <dbReference type="EMBL" id="VFK76537.1"/>
    </source>
</evidence>
<dbReference type="EMBL" id="CAADFO010000058">
    <property type="protein sequence ID" value="VFK30069.1"/>
    <property type="molecule type" value="Genomic_DNA"/>
</dbReference>
<organism evidence="2">
    <name type="scientific">Candidatus Kentrum sp. MB</name>
    <dbReference type="NCBI Taxonomy" id="2138164"/>
    <lineage>
        <taxon>Bacteria</taxon>
        <taxon>Pseudomonadati</taxon>
        <taxon>Pseudomonadota</taxon>
        <taxon>Gammaproteobacteria</taxon>
        <taxon>Candidatus Kentrum</taxon>
    </lineage>
</organism>
<dbReference type="EMBL" id="CAADGH010000062">
    <property type="protein sequence ID" value="VFK76537.1"/>
    <property type="molecule type" value="Genomic_DNA"/>
</dbReference>
<evidence type="ECO:0000313" key="3">
    <source>
        <dbReference type="EMBL" id="VFK32769.1"/>
    </source>
</evidence>
<sequence length="123" mass="13287">MHIHHLLVPTLCGQECIPSLCILRNEGNRSIAYPQTHTFVCIPARTAGRNEGTPIILPILLPVPVRCAERNEGKKRAQAGIDIKPSRGRHPTQSGSAADLTEVGVRPRLSRAPTPTESDADLG</sequence>
<evidence type="ECO:0000256" key="1">
    <source>
        <dbReference type="SAM" id="MobiDB-lite"/>
    </source>
</evidence>
<proteinExistence type="predicted"/>